<dbReference type="PANTHER" id="PTHR30346">
    <property type="entry name" value="TRANSCRIPTIONAL DUAL REGULATOR HCAR-RELATED"/>
    <property type="match status" value="1"/>
</dbReference>
<dbReference type="CDD" id="cd08423">
    <property type="entry name" value="PBP2_LTTR_like_6"/>
    <property type="match status" value="1"/>
</dbReference>
<dbReference type="Gene3D" id="3.40.190.10">
    <property type="entry name" value="Periplasmic binding protein-like II"/>
    <property type="match status" value="2"/>
</dbReference>
<dbReference type="FunFam" id="1.10.10.10:FF:000001">
    <property type="entry name" value="LysR family transcriptional regulator"/>
    <property type="match status" value="1"/>
</dbReference>
<dbReference type="InterPro" id="IPR036390">
    <property type="entry name" value="WH_DNA-bd_sf"/>
</dbReference>
<keyword evidence="7" id="KW-1185">Reference proteome</keyword>
<dbReference type="Proteomes" id="UP000321617">
    <property type="component" value="Unassembled WGS sequence"/>
</dbReference>
<dbReference type="Pfam" id="PF03466">
    <property type="entry name" value="LysR_substrate"/>
    <property type="match status" value="1"/>
</dbReference>
<evidence type="ECO:0000256" key="3">
    <source>
        <dbReference type="ARBA" id="ARBA00023125"/>
    </source>
</evidence>
<keyword evidence="3 6" id="KW-0238">DNA-binding</keyword>
<evidence type="ECO:0000313" key="7">
    <source>
        <dbReference type="Proteomes" id="UP000321617"/>
    </source>
</evidence>
<dbReference type="InterPro" id="IPR036388">
    <property type="entry name" value="WH-like_DNA-bd_sf"/>
</dbReference>
<evidence type="ECO:0000313" key="6">
    <source>
        <dbReference type="EMBL" id="TWJ12054.1"/>
    </source>
</evidence>
<dbReference type="EMBL" id="VLLL01000006">
    <property type="protein sequence ID" value="TWJ12054.1"/>
    <property type="molecule type" value="Genomic_DNA"/>
</dbReference>
<dbReference type="Pfam" id="PF00126">
    <property type="entry name" value="HTH_1"/>
    <property type="match status" value="1"/>
</dbReference>
<accession>A0A562V2F1</accession>
<sequence length="300" mass="32855">MLNVERLRVLWAVANHGAVGLAARNLHVTTSAVSQQIDKLEREVGQELVVRQGRGVRLTDAGRLLAEHARDILSRMEQAEADLAAQQGSAFGWLTVGAFPTAARGLMPQALARLRRRHPGLTISLRELEPEWAVTELQRGDMDLALVLDWATRPLALSPELRRIGLMTDLIDVALPAGHRLAGKAELDLADLAAEPWIAWPQGEMCREWLETTLHAMELRPRIAHTAGEHQTQLALVAAGLGVAVAPRLGRHPVPEGVVLVPVRDSLRRNIQVAWRADSEARPSVAATVQVLQEVARTPE</sequence>
<dbReference type="InterPro" id="IPR005119">
    <property type="entry name" value="LysR_subst-bd"/>
</dbReference>
<name>A0A562V2F1_9ACTN</name>
<dbReference type="Gene3D" id="1.10.10.10">
    <property type="entry name" value="Winged helix-like DNA-binding domain superfamily/Winged helix DNA-binding domain"/>
    <property type="match status" value="1"/>
</dbReference>
<evidence type="ECO:0000256" key="4">
    <source>
        <dbReference type="ARBA" id="ARBA00023163"/>
    </source>
</evidence>
<evidence type="ECO:0000259" key="5">
    <source>
        <dbReference type="PROSITE" id="PS50931"/>
    </source>
</evidence>
<dbReference type="InterPro" id="IPR000847">
    <property type="entry name" value="LysR_HTH_N"/>
</dbReference>
<proteinExistence type="inferred from homology"/>
<dbReference type="SUPFAM" id="SSF53850">
    <property type="entry name" value="Periplasmic binding protein-like II"/>
    <property type="match status" value="1"/>
</dbReference>
<dbReference type="GO" id="GO:0032993">
    <property type="term" value="C:protein-DNA complex"/>
    <property type="evidence" value="ECO:0007669"/>
    <property type="project" value="TreeGrafter"/>
</dbReference>
<protein>
    <submittedName>
        <fullName evidence="6">DNA-binding transcriptional LysR family regulator</fullName>
    </submittedName>
</protein>
<keyword evidence="4" id="KW-0804">Transcription</keyword>
<dbReference type="OrthoDB" id="3505530at2"/>
<comment type="similarity">
    <text evidence="1">Belongs to the LysR transcriptional regulatory family.</text>
</comment>
<dbReference type="PROSITE" id="PS50931">
    <property type="entry name" value="HTH_LYSR"/>
    <property type="match status" value="1"/>
</dbReference>
<organism evidence="6 7">
    <name type="scientific">Stackebrandtia albiflava</name>
    <dbReference type="NCBI Taxonomy" id="406432"/>
    <lineage>
        <taxon>Bacteria</taxon>
        <taxon>Bacillati</taxon>
        <taxon>Actinomycetota</taxon>
        <taxon>Actinomycetes</taxon>
        <taxon>Glycomycetales</taxon>
        <taxon>Glycomycetaceae</taxon>
        <taxon>Stackebrandtia</taxon>
    </lineage>
</organism>
<evidence type="ECO:0000256" key="1">
    <source>
        <dbReference type="ARBA" id="ARBA00009437"/>
    </source>
</evidence>
<gene>
    <name evidence="6" type="ORF">LX16_2801</name>
</gene>
<dbReference type="GO" id="GO:0003700">
    <property type="term" value="F:DNA-binding transcription factor activity"/>
    <property type="evidence" value="ECO:0007669"/>
    <property type="project" value="InterPro"/>
</dbReference>
<dbReference type="SUPFAM" id="SSF46785">
    <property type="entry name" value="Winged helix' DNA-binding domain"/>
    <property type="match status" value="1"/>
</dbReference>
<reference evidence="6 7" key="1">
    <citation type="journal article" date="2013" name="Stand. Genomic Sci.">
        <title>Genomic Encyclopedia of Type Strains, Phase I: The one thousand microbial genomes (KMG-I) project.</title>
        <authorList>
            <person name="Kyrpides N.C."/>
            <person name="Woyke T."/>
            <person name="Eisen J.A."/>
            <person name="Garrity G."/>
            <person name="Lilburn T.G."/>
            <person name="Beck B.J."/>
            <person name="Whitman W.B."/>
            <person name="Hugenholtz P."/>
            <person name="Klenk H.P."/>
        </authorList>
    </citation>
    <scope>NUCLEOTIDE SEQUENCE [LARGE SCALE GENOMIC DNA]</scope>
    <source>
        <strain evidence="6 7">DSM 45044</strain>
    </source>
</reference>
<dbReference type="GO" id="GO:0003677">
    <property type="term" value="F:DNA binding"/>
    <property type="evidence" value="ECO:0007669"/>
    <property type="project" value="UniProtKB-KW"/>
</dbReference>
<evidence type="ECO:0000256" key="2">
    <source>
        <dbReference type="ARBA" id="ARBA00023015"/>
    </source>
</evidence>
<comment type="caution">
    <text evidence="6">The sequence shown here is derived from an EMBL/GenBank/DDBJ whole genome shotgun (WGS) entry which is preliminary data.</text>
</comment>
<dbReference type="PANTHER" id="PTHR30346:SF29">
    <property type="entry name" value="LYSR SUBSTRATE-BINDING"/>
    <property type="match status" value="1"/>
</dbReference>
<feature type="domain" description="HTH lysR-type" evidence="5">
    <location>
        <begin position="2"/>
        <end position="59"/>
    </location>
</feature>
<keyword evidence="2" id="KW-0805">Transcription regulation</keyword>
<dbReference type="AlphaFoldDB" id="A0A562V2F1"/>
<dbReference type="RefSeq" id="WP_147138871.1">
    <property type="nucleotide sequence ID" value="NZ_BAABIJ010000002.1"/>
</dbReference>